<keyword evidence="3" id="KW-1185">Reference proteome</keyword>
<evidence type="ECO:0000313" key="2">
    <source>
        <dbReference type="EMBL" id="KAH7962923.1"/>
    </source>
</evidence>
<proteinExistence type="predicted"/>
<dbReference type="AlphaFoldDB" id="A0A9D4T153"/>
<feature type="coiled-coil region" evidence="1">
    <location>
        <begin position="222"/>
        <end position="249"/>
    </location>
</feature>
<sequence>MPAVTVPKRNRRRKRKPKLCFTSRTTRSGLIRLPFNREANFPRLQALFKIPQKAEQEECSKTVFFRTPPKLPNDKPKAKIGSLTLKHLNKKKCEVSSSKSAEAEATFVEDDVTVRDKPLPTPLTQLNVVDIVRQLRKVLQENGPSREDDLLKALCASQAQIIISVYGTISAFLDRFVFYKCTDDRKRHPGRSCCRVILRALQAVRQTCEAEVQTQKRSTARLAEMKSMLQEREKRITELKERLSTTRVRQAREAQQVRDKIELHKVAAPPPPPRRVKEVCLTERLHLYERPSGNPVNIPLVKWPS</sequence>
<reference evidence="2" key="2">
    <citation type="submission" date="2021-09" db="EMBL/GenBank/DDBJ databases">
        <authorList>
            <person name="Jia N."/>
            <person name="Wang J."/>
            <person name="Shi W."/>
            <person name="Du L."/>
            <person name="Sun Y."/>
            <person name="Zhan W."/>
            <person name="Jiang J."/>
            <person name="Wang Q."/>
            <person name="Zhang B."/>
            <person name="Ji P."/>
            <person name="Sakyi L.B."/>
            <person name="Cui X."/>
            <person name="Yuan T."/>
            <person name="Jiang B."/>
            <person name="Yang W."/>
            <person name="Lam T.T.-Y."/>
            <person name="Chang Q."/>
            <person name="Ding S."/>
            <person name="Wang X."/>
            <person name="Zhu J."/>
            <person name="Ruan X."/>
            <person name="Zhao L."/>
            <person name="Wei J."/>
            <person name="Que T."/>
            <person name="Du C."/>
            <person name="Cheng J."/>
            <person name="Dai P."/>
            <person name="Han X."/>
            <person name="Huang E."/>
            <person name="Gao Y."/>
            <person name="Liu J."/>
            <person name="Shao H."/>
            <person name="Ye R."/>
            <person name="Li L."/>
            <person name="Wei W."/>
            <person name="Wang X."/>
            <person name="Wang C."/>
            <person name="Huo Q."/>
            <person name="Li W."/>
            <person name="Guo W."/>
            <person name="Chen H."/>
            <person name="Chen S."/>
            <person name="Zhou L."/>
            <person name="Zhou L."/>
            <person name="Ni X."/>
            <person name="Tian J."/>
            <person name="Zhou Y."/>
            <person name="Sheng Y."/>
            <person name="Liu T."/>
            <person name="Pan Y."/>
            <person name="Xia L."/>
            <person name="Li J."/>
            <person name="Zhao F."/>
            <person name="Cao W."/>
        </authorList>
    </citation>
    <scope>NUCLEOTIDE SEQUENCE</scope>
    <source>
        <strain evidence="2">Rsan-2018</strain>
        <tissue evidence="2">Larvae</tissue>
    </source>
</reference>
<keyword evidence="1" id="KW-0175">Coiled coil</keyword>
<comment type="caution">
    <text evidence="2">The sequence shown here is derived from an EMBL/GenBank/DDBJ whole genome shotgun (WGS) entry which is preliminary data.</text>
</comment>
<gene>
    <name evidence="2" type="ORF">HPB52_018664</name>
</gene>
<dbReference type="EMBL" id="JABSTV010001249">
    <property type="protein sequence ID" value="KAH7962923.1"/>
    <property type="molecule type" value="Genomic_DNA"/>
</dbReference>
<protein>
    <submittedName>
        <fullName evidence="2">Uncharacterized protein</fullName>
    </submittedName>
</protein>
<evidence type="ECO:0000313" key="3">
    <source>
        <dbReference type="Proteomes" id="UP000821837"/>
    </source>
</evidence>
<evidence type="ECO:0000256" key="1">
    <source>
        <dbReference type="SAM" id="Coils"/>
    </source>
</evidence>
<name>A0A9D4T153_RHISA</name>
<accession>A0A9D4T153</accession>
<reference evidence="2" key="1">
    <citation type="journal article" date="2020" name="Cell">
        <title>Large-Scale Comparative Analyses of Tick Genomes Elucidate Their Genetic Diversity and Vector Capacities.</title>
        <authorList>
            <consortium name="Tick Genome and Microbiome Consortium (TIGMIC)"/>
            <person name="Jia N."/>
            <person name="Wang J."/>
            <person name="Shi W."/>
            <person name="Du L."/>
            <person name="Sun Y."/>
            <person name="Zhan W."/>
            <person name="Jiang J.F."/>
            <person name="Wang Q."/>
            <person name="Zhang B."/>
            <person name="Ji P."/>
            <person name="Bell-Sakyi L."/>
            <person name="Cui X.M."/>
            <person name="Yuan T.T."/>
            <person name="Jiang B.G."/>
            <person name="Yang W.F."/>
            <person name="Lam T.T."/>
            <person name="Chang Q.C."/>
            <person name="Ding S.J."/>
            <person name="Wang X.J."/>
            <person name="Zhu J.G."/>
            <person name="Ruan X.D."/>
            <person name="Zhao L."/>
            <person name="Wei J.T."/>
            <person name="Ye R.Z."/>
            <person name="Que T.C."/>
            <person name="Du C.H."/>
            <person name="Zhou Y.H."/>
            <person name="Cheng J.X."/>
            <person name="Dai P.F."/>
            <person name="Guo W.B."/>
            <person name="Han X.H."/>
            <person name="Huang E.J."/>
            <person name="Li L.F."/>
            <person name="Wei W."/>
            <person name="Gao Y.C."/>
            <person name="Liu J.Z."/>
            <person name="Shao H.Z."/>
            <person name="Wang X."/>
            <person name="Wang C.C."/>
            <person name="Yang T.C."/>
            <person name="Huo Q.B."/>
            <person name="Li W."/>
            <person name="Chen H.Y."/>
            <person name="Chen S.E."/>
            <person name="Zhou L.G."/>
            <person name="Ni X.B."/>
            <person name="Tian J.H."/>
            <person name="Sheng Y."/>
            <person name="Liu T."/>
            <person name="Pan Y.S."/>
            <person name="Xia L.Y."/>
            <person name="Li J."/>
            <person name="Zhao F."/>
            <person name="Cao W.C."/>
        </authorList>
    </citation>
    <scope>NUCLEOTIDE SEQUENCE</scope>
    <source>
        <strain evidence="2">Rsan-2018</strain>
    </source>
</reference>
<organism evidence="2 3">
    <name type="scientific">Rhipicephalus sanguineus</name>
    <name type="common">Brown dog tick</name>
    <name type="synonym">Ixodes sanguineus</name>
    <dbReference type="NCBI Taxonomy" id="34632"/>
    <lineage>
        <taxon>Eukaryota</taxon>
        <taxon>Metazoa</taxon>
        <taxon>Ecdysozoa</taxon>
        <taxon>Arthropoda</taxon>
        <taxon>Chelicerata</taxon>
        <taxon>Arachnida</taxon>
        <taxon>Acari</taxon>
        <taxon>Parasitiformes</taxon>
        <taxon>Ixodida</taxon>
        <taxon>Ixodoidea</taxon>
        <taxon>Ixodidae</taxon>
        <taxon>Rhipicephalinae</taxon>
        <taxon>Rhipicephalus</taxon>
        <taxon>Rhipicephalus</taxon>
    </lineage>
</organism>
<dbReference type="Proteomes" id="UP000821837">
    <property type="component" value="Chromosome 3"/>
</dbReference>